<dbReference type="OrthoDB" id="9784786at2"/>
<comment type="catalytic activity">
    <reaction evidence="1">
        <text>4-hydroxy-4-methyl-2-oxoglutarate = 2 pyruvate</text>
        <dbReference type="Rhea" id="RHEA:22748"/>
        <dbReference type="ChEBI" id="CHEBI:15361"/>
        <dbReference type="ChEBI" id="CHEBI:58276"/>
        <dbReference type="EC" id="4.1.3.17"/>
    </reaction>
</comment>
<dbReference type="GO" id="GO:0047443">
    <property type="term" value="F:4-hydroxy-4-methyl-2-oxoglutarate aldolase activity"/>
    <property type="evidence" value="ECO:0007669"/>
    <property type="project" value="UniProtKB-EC"/>
</dbReference>
<evidence type="ECO:0000256" key="5">
    <source>
        <dbReference type="ARBA" id="ARBA00012213"/>
    </source>
</evidence>
<comment type="catalytic activity">
    <reaction evidence="12">
        <text>oxaloacetate + H(+) = pyruvate + CO2</text>
        <dbReference type="Rhea" id="RHEA:15641"/>
        <dbReference type="ChEBI" id="CHEBI:15361"/>
        <dbReference type="ChEBI" id="CHEBI:15378"/>
        <dbReference type="ChEBI" id="CHEBI:16452"/>
        <dbReference type="ChEBI" id="CHEBI:16526"/>
        <dbReference type="EC" id="4.1.1.112"/>
    </reaction>
</comment>
<reference evidence="14 15" key="1">
    <citation type="submission" date="2018-11" db="EMBL/GenBank/DDBJ databases">
        <title>Genome sequencing and assembly of Anaerosphaera sp. nov., GS7-6-2.</title>
        <authorList>
            <person name="Rettenmaier R."/>
            <person name="Liebl W."/>
            <person name="Zverlov V."/>
        </authorList>
    </citation>
    <scope>NUCLEOTIDE SEQUENCE [LARGE SCALE GENOMIC DNA]</scope>
    <source>
        <strain evidence="14 15">GS7-6-2</strain>
    </source>
</reference>
<comment type="similarity">
    <text evidence="3">Belongs to the class II aldolase/RraA-like family.</text>
</comment>
<evidence type="ECO:0000313" key="15">
    <source>
        <dbReference type="Proteomes" id="UP000288812"/>
    </source>
</evidence>
<dbReference type="EC" id="4.1.1.112" evidence="6"/>
<dbReference type="PANTHER" id="PTHR33254:SF4">
    <property type="entry name" value="4-HYDROXY-4-METHYL-2-OXOGLUTARATE ALDOLASE 3-RELATED"/>
    <property type="match status" value="1"/>
</dbReference>
<proteinExistence type="inferred from homology"/>
<dbReference type="AlphaFoldDB" id="A0A437S5G3"/>
<dbReference type="CDD" id="cd16841">
    <property type="entry name" value="RraA_family"/>
    <property type="match status" value="1"/>
</dbReference>
<dbReference type="InterPro" id="IPR005493">
    <property type="entry name" value="RraA/RraA-like"/>
</dbReference>
<evidence type="ECO:0000256" key="9">
    <source>
        <dbReference type="ARBA" id="ARBA00029596"/>
    </source>
</evidence>
<feature type="binding site" evidence="13">
    <location>
        <position position="107"/>
    </location>
    <ligand>
        <name>Mg(2+)</name>
        <dbReference type="ChEBI" id="CHEBI:18420"/>
    </ligand>
</feature>
<evidence type="ECO:0000256" key="13">
    <source>
        <dbReference type="PIRSR" id="PIRSR605493-1"/>
    </source>
</evidence>
<dbReference type="EMBL" id="RLIH01000012">
    <property type="protein sequence ID" value="RVU54282.1"/>
    <property type="molecule type" value="Genomic_DNA"/>
</dbReference>
<organism evidence="14 15">
    <name type="scientific">Anaerosphaera multitolerans</name>
    <dbReference type="NCBI Taxonomy" id="2487351"/>
    <lineage>
        <taxon>Bacteria</taxon>
        <taxon>Bacillati</taxon>
        <taxon>Bacillota</taxon>
        <taxon>Tissierellia</taxon>
        <taxon>Tissierellales</taxon>
        <taxon>Peptoniphilaceae</taxon>
        <taxon>Anaerosphaera</taxon>
    </lineage>
</organism>
<keyword evidence="15" id="KW-1185">Reference proteome</keyword>
<comment type="cofactor">
    <cofactor evidence="13">
        <name>Mg(2+)</name>
        <dbReference type="ChEBI" id="CHEBI:18420"/>
    </cofactor>
</comment>
<accession>A0A437S5G3</accession>
<evidence type="ECO:0000256" key="3">
    <source>
        <dbReference type="ARBA" id="ARBA00008621"/>
    </source>
</evidence>
<dbReference type="GO" id="GO:0008948">
    <property type="term" value="F:oxaloacetate decarboxylase activity"/>
    <property type="evidence" value="ECO:0007669"/>
    <property type="project" value="UniProtKB-EC"/>
</dbReference>
<feature type="binding site" evidence="13">
    <location>
        <begin position="84"/>
        <end position="87"/>
    </location>
    <ligand>
        <name>substrate</name>
    </ligand>
</feature>
<dbReference type="Proteomes" id="UP000288812">
    <property type="component" value="Unassembled WGS sequence"/>
</dbReference>
<evidence type="ECO:0000256" key="11">
    <source>
        <dbReference type="ARBA" id="ARBA00032305"/>
    </source>
</evidence>
<keyword evidence="13" id="KW-0479">Metal-binding</keyword>
<dbReference type="GO" id="GO:0046872">
    <property type="term" value="F:metal ion binding"/>
    <property type="evidence" value="ECO:0007669"/>
    <property type="project" value="UniProtKB-KW"/>
</dbReference>
<dbReference type="Pfam" id="PF03737">
    <property type="entry name" value="RraA-like"/>
    <property type="match status" value="1"/>
</dbReference>
<evidence type="ECO:0000256" key="4">
    <source>
        <dbReference type="ARBA" id="ARBA00011233"/>
    </source>
</evidence>
<gene>
    <name evidence="14" type="ORF">EF514_08250</name>
</gene>
<evidence type="ECO:0000313" key="14">
    <source>
        <dbReference type="EMBL" id="RVU54282.1"/>
    </source>
</evidence>
<dbReference type="Gene3D" id="3.50.30.40">
    <property type="entry name" value="Ribonuclease E inhibitor RraA/RraA-like"/>
    <property type="match status" value="1"/>
</dbReference>
<keyword evidence="13" id="KW-0460">Magnesium</keyword>
<dbReference type="SUPFAM" id="SSF89562">
    <property type="entry name" value="RraA-like"/>
    <property type="match status" value="1"/>
</dbReference>
<evidence type="ECO:0000256" key="6">
    <source>
        <dbReference type="ARBA" id="ARBA00012947"/>
    </source>
</evidence>
<evidence type="ECO:0000256" key="2">
    <source>
        <dbReference type="ARBA" id="ARBA00001968"/>
    </source>
</evidence>
<evidence type="ECO:0000256" key="1">
    <source>
        <dbReference type="ARBA" id="ARBA00001342"/>
    </source>
</evidence>
<comment type="function">
    <text evidence="8">Catalyzes the aldol cleavage of 4-hydroxy-4-methyl-2-oxoglutarate (HMG) into 2 molecules of pyruvate. Also contains a secondary oxaloacetate (OAA) decarboxylase activity due to the common pyruvate enolate transition state formed following C-C bond cleavage in the retro-aldol and decarboxylation reactions.</text>
</comment>
<name>A0A437S5G3_9FIRM</name>
<dbReference type="EC" id="4.1.3.17" evidence="5"/>
<comment type="subunit">
    <text evidence="4">Homotrimer.</text>
</comment>
<evidence type="ECO:0000256" key="10">
    <source>
        <dbReference type="ARBA" id="ARBA00030169"/>
    </source>
</evidence>
<dbReference type="PANTHER" id="PTHR33254">
    <property type="entry name" value="4-HYDROXY-4-METHYL-2-OXOGLUTARATE ALDOLASE 3-RELATED"/>
    <property type="match status" value="1"/>
</dbReference>
<evidence type="ECO:0000256" key="8">
    <source>
        <dbReference type="ARBA" id="ARBA00025046"/>
    </source>
</evidence>
<protein>
    <recommendedName>
        <fullName evidence="7">Putative 4-hydroxy-4-methyl-2-oxoglutarate aldolase</fullName>
        <ecNumber evidence="6">4.1.1.112</ecNumber>
        <ecNumber evidence="5">4.1.3.17</ecNumber>
    </recommendedName>
    <alternativeName>
        <fullName evidence="11">Oxaloacetate decarboxylase</fullName>
    </alternativeName>
    <alternativeName>
        <fullName evidence="9">Regulator of ribonuclease activity homolog</fullName>
    </alternativeName>
    <alternativeName>
        <fullName evidence="10">RraA-like protein</fullName>
    </alternativeName>
</protein>
<comment type="caution">
    <text evidence="14">The sequence shown here is derived from an EMBL/GenBank/DDBJ whole genome shotgun (WGS) entry which is preliminary data.</text>
</comment>
<evidence type="ECO:0000256" key="7">
    <source>
        <dbReference type="ARBA" id="ARBA00016549"/>
    </source>
</evidence>
<evidence type="ECO:0000256" key="12">
    <source>
        <dbReference type="ARBA" id="ARBA00047973"/>
    </source>
</evidence>
<dbReference type="InterPro" id="IPR036704">
    <property type="entry name" value="RraA/RraA-like_sf"/>
</dbReference>
<sequence>MFNDNIKKRLMTTDPAQIGHFIEGGYMKPEIKPIYKNAKIAGPAYTVRAIGDDSTIVYYAMERAPKGSVIVIDRGGDQTFSCCGEIVALLAKEMGMEGIVVDGPATDSMAIEEMQFPVFATGLSPVTTRHIGLTGEFDIQVSCGGAVVNPGDIIFGDSDGVIVIKPELLEELVEKAEAADKNEEEWIKAFKSGRIMSDYLNIDKLIENDTQGYINELKKI</sequence>
<comment type="cofactor">
    <cofactor evidence="2">
        <name>a divalent metal cation</name>
        <dbReference type="ChEBI" id="CHEBI:60240"/>
    </cofactor>
</comment>